<feature type="region of interest" description="Disordered" evidence="1">
    <location>
        <begin position="60"/>
        <end position="125"/>
    </location>
</feature>
<dbReference type="AlphaFoldDB" id="A0A8T1X8I0"/>
<proteinExistence type="predicted"/>
<keyword evidence="3" id="KW-1185">Reference proteome</keyword>
<sequence length="155" mass="16584">MVLAPEGYANGDEQLFVMEMDSYFGIGESPVFDGRGGGRPTTPDMPPPLDLASSINLAISSSLPETPPKPIPEMNNTRCFQAVNPNSPPEGNDFNGSSHKGKKKKAKNRRVPTPPSSSDADIEVVTDGGTNGGIASLQFTLQDMYFAVPREETNK</sequence>
<protein>
    <submittedName>
        <fullName evidence="2">Breast carcinoma amplified sequence 3</fullName>
    </submittedName>
</protein>
<name>A0A8T1X8I0_9STRA</name>
<dbReference type="EMBL" id="JAGDFL010000038">
    <property type="protein sequence ID" value="KAG7400089.1"/>
    <property type="molecule type" value="Genomic_DNA"/>
</dbReference>
<evidence type="ECO:0000313" key="2">
    <source>
        <dbReference type="EMBL" id="KAG7400089.1"/>
    </source>
</evidence>
<evidence type="ECO:0000256" key="1">
    <source>
        <dbReference type="SAM" id="MobiDB-lite"/>
    </source>
</evidence>
<comment type="caution">
    <text evidence="2">The sequence shown here is derived from an EMBL/GenBank/DDBJ whole genome shotgun (WGS) entry which is preliminary data.</text>
</comment>
<dbReference type="Proteomes" id="UP000693981">
    <property type="component" value="Unassembled WGS sequence"/>
</dbReference>
<organism evidence="2 3">
    <name type="scientific">Phytophthora boehmeriae</name>
    <dbReference type="NCBI Taxonomy" id="109152"/>
    <lineage>
        <taxon>Eukaryota</taxon>
        <taxon>Sar</taxon>
        <taxon>Stramenopiles</taxon>
        <taxon>Oomycota</taxon>
        <taxon>Peronosporomycetes</taxon>
        <taxon>Peronosporales</taxon>
        <taxon>Peronosporaceae</taxon>
        <taxon>Phytophthora</taxon>
    </lineage>
</organism>
<feature type="compositionally biased region" description="Basic residues" evidence="1">
    <location>
        <begin position="99"/>
        <end position="110"/>
    </location>
</feature>
<accession>A0A8T1X8I0</accession>
<dbReference type="OrthoDB" id="10585641at2759"/>
<gene>
    <name evidence="2" type="primary">BCAS3_2</name>
    <name evidence="2" type="ORF">PHYBOEH_006995</name>
</gene>
<reference evidence="2" key="1">
    <citation type="submission" date="2021-02" db="EMBL/GenBank/DDBJ databases">
        <authorList>
            <person name="Palmer J.M."/>
        </authorList>
    </citation>
    <scope>NUCLEOTIDE SEQUENCE</scope>
    <source>
        <strain evidence="2">SCRP23</strain>
    </source>
</reference>
<feature type="compositionally biased region" description="Polar residues" evidence="1">
    <location>
        <begin position="74"/>
        <end position="85"/>
    </location>
</feature>
<evidence type="ECO:0000313" key="3">
    <source>
        <dbReference type="Proteomes" id="UP000693981"/>
    </source>
</evidence>